<dbReference type="InterPro" id="IPR009057">
    <property type="entry name" value="Homeodomain-like_sf"/>
</dbReference>
<dbReference type="EMBL" id="QHLZ01000001">
    <property type="protein sequence ID" value="PXA69015.1"/>
    <property type="molecule type" value="Genomic_DNA"/>
</dbReference>
<gene>
    <name evidence="2" type="ORF">CVS29_00020</name>
</gene>
<accession>A0A2V3DVX7</accession>
<dbReference type="Pfam" id="PF00440">
    <property type="entry name" value="TetR_N"/>
    <property type="match status" value="1"/>
</dbReference>
<sequence length="178" mass="19404">MTTRSQWVNEGLNVLKLQGRSGVRIDRIAERLGLTKGSFHHHFIGIGDYRSALLTRCEEDSMTSIRAAIFAASELPSHQALARVATDVSLDPRLDAAMRAWAFEDESARAVQGRVDTARLEALVALWRGILPDPSHAHIAALVPYLVMVSSSAAFPTPSEAEMRSVFALLATLVPSVK</sequence>
<comment type="caution">
    <text evidence="2">The sequence shown here is derived from an EMBL/GenBank/DDBJ whole genome shotgun (WGS) entry which is preliminary data.</text>
</comment>
<keyword evidence="1" id="KW-0238">DNA-binding</keyword>
<dbReference type="RefSeq" id="WP_110104303.1">
    <property type="nucleotide sequence ID" value="NZ_JACBZZ010000001.1"/>
</dbReference>
<dbReference type="SUPFAM" id="SSF46689">
    <property type="entry name" value="Homeodomain-like"/>
    <property type="match status" value="1"/>
</dbReference>
<dbReference type="GO" id="GO:0003677">
    <property type="term" value="F:DNA binding"/>
    <property type="evidence" value="ECO:0007669"/>
    <property type="project" value="UniProtKB-KW"/>
</dbReference>
<dbReference type="Gene3D" id="1.10.357.10">
    <property type="entry name" value="Tetracycline Repressor, domain 2"/>
    <property type="match status" value="1"/>
</dbReference>
<organism evidence="2 3">
    <name type="scientific">Arthrobacter psychrochitiniphilus</name>
    <dbReference type="NCBI Taxonomy" id="291045"/>
    <lineage>
        <taxon>Bacteria</taxon>
        <taxon>Bacillati</taxon>
        <taxon>Actinomycetota</taxon>
        <taxon>Actinomycetes</taxon>
        <taxon>Micrococcales</taxon>
        <taxon>Micrococcaceae</taxon>
        <taxon>Arthrobacter</taxon>
    </lineage>
</organism>
<name>A0A2V3DVX7_9MICC</name>
<keyword evidence="3" id="KW-1185">Reference proteome</keyword>
<dbReference type="OrthoDB" id="3218408at2"/>
<dbReference type="AlphaFoldDB" id="A0A2V3DVX7"/>
<evidence type="ECO:0000313" key="3">
    <source>
        <dbReference type="Proteomes" id="UP000246303"/>
    </source>
</evidence>
<dbReference type="InterPro" id="IPR001647">
    <property type="entry name" value="HTH_TetR"/>
</dbReference>
<evidence type="ECO:0000313" key="2">
    <source>
        <dbReference type="EMBL" id="PXA69015.1"/>
    </source>
</evidence>
<evidence type="ECO:0000256" key="1">
    <source>
        <dbReference type="ARBA" id="ARBA00023125"/>
    </source>
</evidence>
<proteinExistence type="predicted"/>
<dbReference type="Proteomes" id="UP000246303">
    <property type="component" value="Unassembled WGS sequence"/>
</dbReference>
<reference evidence="2 3" key="1">
    <citation type="submission" date="2018-05" db="EMBL/GenBank/DDBJ databases">
        <title>Genetic diversity of glacier-inhabiting Cryobacterium bacteria in China and description of Cryobacterium mengkeensis sp. nov. and Arthrobacter glacialis sp. nov.</title>
        <authorList>
            <person name="Liu Q."/>
            <person name="Xin Y.-H."/>
        </authorList>
    </citation>
    <scope>NUCLEOTIDE SEQUENCE [LARGE SCALE GENOMIC DNA]</scope>
    <source>
        <strain evidence="2 3">GP3</strain>
    </source>
</reference>
<protein>
    <submittedName>
        <fullName evidence="2">Uncharacterized protein</fullName>
    </submittedName>
</protein>